<dbReference type="KEGG" id="nde:NIDE2298"/>
<keyword evidence="9 10" id="KW-0472">Membrane</keyword>
<comment type="similarity">
    <text evidence="3 10">Belongs to the FliL family.</text>
</comment>
<evidence type="ECO:0000256" key="11">
    <source>
        <dbReference type="SAM" id="MobiDB-lite"/>
    </source>
</evidence>
<evidence type="ECO:0000256" key="5">
    <source>
        <dbReference type="ARBA" id="ARBA00022500"/>
    </source>
</evidence>
<gene>
    <name evidence="12" type="primary">fliL</name>
    <name evidence="12" type="ORF">NIDE2298</name>
</gene>
<protein>
    <recommendedName>
        <fullName evidence="10">Flagellar protein FliL</fullName>
    </recommendedName>
</protein>
<evidence type="ECO:0000256" key="10">
    <source>
        <dbReference type="RuleBase" id="RU364125"/>
    </source>
</evidence>
<evidence type="ECO:0000256" key="9">
    <source>
        <dbReference type="ARBA" id="ARBA00023136"/>
    </source>
</evidence>
<dbReference type="GO" id="GO:0006935">
    <property type="term" value="P:chemotaxis"/>
    <property type="evidence" value="ECO:0007669"/>
    <property type="project" value="UniProtKB-KW"/>
</dbReference>
<evidence type="ECO:0000256" key="3">
    <source>
        <dbReference type="ARBA" id="ARBA00008281"/>
    </source>
</evidence>
<keyword evidence="13" id="KW-1185">Reference proteome</keyword>
<dbReference type="Pfam" id="PF03748">
    <property type="entry name" value="FliL"/>
    <property type="match status" value="1"/>
</dbReference>
<dbReference type="EMBL" id="FP929003">
    <property type="protein sequence ID" value="CBK42011.1"/>
    <property type="molecule type" value="Genomic_DNA"/>
</dbReference>
<reference evidence="12 13" key="1">
    <citation type="journal article" date="2010" name="Proc. Natl. Acad. Sci. U.S.A.">
        <title>A Nitrospira metagenome illuminates the physiology and evolution of globally important nitrite-oxidizing bacteria.</title>
        <authorList>
            <person name="Lucker S."/>
            <person name="Wagner M."/>
            <person name="Maixner F."/>
            <person name="Pelletier E."/>
            <person name="Koch H."/>
            <person name="Vacherie B."/>
            <person name="Rattei T."/>
            <person name="Sinninghe Damste J."/>
            <person name="Spieck E."/>
            <person name="Le Paslier D."/>
            <person name="Daims H."/>
        </authorList>
    </citation>
    <scope>NUCLEOTIDE SEQUENCE [LARGE SCALE GENOMIC DNA]</scope>
</reference>
<keyword evidence="8 10" id="KW-1133">Transmembrane helix</keyword>
<evidence type="ECO:0000256" key="8">
    <source>
        <dbReference type="ARBA" id="ARBA00022989"/>
    </source>
</evidence>
<dbReference type="OrthoDB" id="9799777at2"/>
<dbReference type="GO" id="GO:0009425">
    <property type="term" value="C:bacterial-type flagellum basal body"/>
    <property type="evidence" value="ECO:0007669"/>
    <property type="project" value="InterPro"/>
</dbReference>
<keyword evidence="4 10" id="KW-1003">Cell membrane</keyword>
<keyword evidence="5 10" id="KW-0145">Chemotaxis</keyword>
<evidence type="ECO:0000256" key="6">
    <source>
        <dbReference type="ARBA" id="ARBA00022692"/>
    </source>
</evidence>
<dbReference type="PANTHER" id="PTHR35091:SF2">
    <property type="entry name" value="FLAGELLAR PROTEIN FLIL"/>
    <property type="match status" value="1"/>
</dbReference>
<comment type="subcellular location">
    <subcellularLocation>
        <location evidence="2">Cell membrane</location>
        <topology evidence="2">Single-pass membrane protein</topology>
    </subcellularLocation>
</comment>
<dbReference type="HOGENOM" id="CLU_099018_2_0_0"/>
<evidence type="ECO:0000256" key="1">
    <source>
        <dbReference type="ARBA" id="ARBA00002254"/>
    </source>
</evidence>
<sequence length="178" mass="18677">MSEAAEEKAPAAPAGIPMKMVIIIVAGVLVLGLGGAFAMFKMMGGASGEKAHGENGGEKQAAHGEAEDKGGGHGAVADASAIADLDPFIVNLADTPEIRYLKVTLKVEADNSNTVEQIKARTPQIRDAILVLLTGLDSATARSPQGKHKLREDITDRINGLLPKKSVKSTYFTEFVIQ</sequence>
<evidence type="ECO:0000313" key="12">
    <source>
        <dbReference type="EMBL" id="CBK42011.1"/>
    </source>
</evidence>
<evidence type="ECO:0000313" key="13">
    <source>
        <dbReference type="Proteomes" id="UP000001660"/>
    </source>
</evidence>
<feature type="region of interest" description="Disordered" evidence="11">
    <location>
        <begin position="48"/>
        <end position="75"/>
    </location>
</feature>
<keyword evidence="6 10" id="KW-0812">Transmembrane</keyword>
<dbReference type="STRING" id="330214.NIDE2298"/>
<accession>D8PFH4</accession>
<keyword evidence="12" id="KW-0966">Cell projection</keyword>
<dbReference type="GO" id="GO:0005886">
    <property type="term" value="C:plasma membrane"/>
    <property type="evidence" value="ECO:0007669"/>
    <property type="project" value="UniProtKB-SubCell"/>
</dbReference>
<organism evidence="12 13">
    <name type="scientific">Nitrospira defluvii</name>
    <dbReference type="NCBI Taxonomy" id="330214"/>
    <lineage>
        <taxon>Bacteria</taxon>
        <taxon>Pseudomonadati</taxon>
        <taxon>Nitrospirota</taxon>
        <taxon>Nitrospiria</taxon>
        <taxon>Nitrospirales</taxon>
        <taxon>Nitrospiraceae</taxon>
        <taxon>Nitrospira</taxon>
    </lineage>
</organism>
<comment type="function">
    <text evidence="1 10">Controls the rotational direction of flagella during chemotaxis.</text>
</comment>
<evidence type="ECO:0000256" key="4">
    <source>
        <dbReference type="ARBA" id="ARBA00022475"/>
    </source>
</evidence>
<dbReference type="Proteomes" id="UP000001660">
    <property type="component" value="Chromosome"/>
</dbReference>
<feature type="compositionally biased region" description="Basic and acidic residues" evidence="11">
    <location>
        <begin position="49"/>
        <end position="71"/>
    </location>
</feature>
<keyword evidence="12" id="KW-0969">Cilium</keyword>
<dbReference type="InterPro" id="IPR005503">
    <property type="entry name" value="FliL"/>
</dbReference>
<evidence type="ECO:0000256" key="7">
    <source>
        <dbReference type="ARBA" id="ARBA00022779"/>
    </source>
</evidence>
<keyword evidence="12" id="KW-0282">Flagellum</keyword>
<evidence type="ECO:0000256" key="2">
    <source>
        <dbReference type="ARBA" id="ARBA00004162"/>
    </source>
</evidence>
<proteinExistence type="inferred from homology"/>
<dbReference type="AlphaFoldDB" id="D8PFH4"/>
<dbReference type="GO" id="GO:0071978">
    <property type="term" value="P:bacterial-type flagellum-dependent swarming motility"/>
    <property type="evidence" value="ECO:0007669"/>
    <property type="project" value="TreeGrafter"/>
</dbReference>
<dbReference type="eggNOG" id="COG1580">
    <property type="taxonomic scope" value="Bacteria"/>
</dbReference>
<feature type="transmembrane region" description="Helical" evidence="10">
    <location>
        <begin position="20"/>
        <end position="40"/>
    </location>
</feature>
<dbReference type="PANTHER" id="PTHR35091">
    <property type="entry name" value="FLAGELLAR PROTEIN FLIL"/>
    <property type="match status" value="1"/>
</dbReference>
<keyword evidence="7 10" id="KW-0283">Flagellar rotation</keyword>
<name>D8PFH4_9BACT</name>